<comment type="caution">
    <text evidence="2">The sequence shown here is derived from an EMBL/GenBank/DDBJ whole genome shotgun (WGS) entry which is preliminary data.</text>
</comment>
<name>A0AAV7PHQ1_PLEWA</name>
<evidence type="ECO:0008006" key="4">
    <source>
        <dbReference type="Google" id="ProtNLM"/>
    </source>
</evidence>
<accession>A0AAV7PHQ1</accession>
<dbReference type="EMBL" id="JANPWB010000011">
    <property type="protein sequence ID" value="KAJ1126379.1"/>
    <property type="molecule type" value="Genomic_DNA"/>
</dbReference>
<protein>
    <recommendedName>
        <fullName evidence="4">MHC class I antigen</fullName>
    </recommendedName>
</protein>
<evidence type="ECO:0000313" key="3">
    <source>
        <dbReference type="Proteomes" id="UP001066276"/>
    </source>
</evidence>
<sequence length="91" mass="10033">AVRAECTSREGRPAEGRVGDCGGDPGGCRGEHRSCRCFRDHPTAGRWVRTGNNAALPLLVQQQPLAAQDNGHWITRARPTRYTSQRDHNLV</sequence>
<feature type="region of interest" description="Disordered" evidence="1">
    <location>
        <begin position="1"/>
        <end position="27"/>
    </location>
</feature>
<keyword evidence="3" id="KW-1185">Reference proteome</keyword>
<evidence type="ECO:0000313" key="2">
    <source>
        <dbReference type="EMBL" id="KAJ1126379.1"/>
    </source>
</evidence>
<proteinExistence type="predicted"/>
<feature type="non-terminal residue" evidence="2">
    <location>
        <position position="1"/>
    </location>
</feature>
<reference evidence="2" key="1">
    <citation type="journal article" date="2022" name="bioRxiv">
        <title>Sequencing and chromosome-scale assembly of the giantPleurodeles waltlgenome.</title>
        <authorList>
            <person name="Brown T."/>
            <person name="Elewa A."/>
            <person name="Iarovenko S."/>
            <person name="Subramanian E."/>
            <person name="Araus A.J."/>
            <person name="Petzold A."/>
            <person name="Susuki M."/>
            <person name="Suzuki K.-i.T."/>
            <person name="Hayashi T."/>
            <person name="Toyoda A."/>
            <person name="Oliveira C."/>
            <person name="Osipova E."/>
            <person name="Leigh N.D."/>
            <person name="Simon A."/>
            <person name="Yun M.H."/>
        </authorList>
    </citation>
    <scope>NUCLEOTIDE SEQUENCE</scope>
    <source>
        <strain evidence="2">20211129_DDA</strain>
        <tissue evidence="2">Liver</tissue>
    </source>
</reference>
<evidence type="ECO:0000256" key="1">
    <source>
        <dbReference type="SAM" id="MobiDB-lite"/>
    </source>
</evidence>
<organism evidence="2 3">
    <name type="scientific">Pleurodeles waltl</name>
    <name type="common">Iberian ribbed newt</name>
    <dbReference type="NCBI Taxonomy" id="8319"/>
    <lineage>
        <taxon>Eukaryota</taxon>
        <taxon>Metazoa</taxon>
        <taxon>Chordata</taxon>
        <taxon>Craniata</taxon>
        <taxon>Vertebrata</taxon>
        <taxon>Euteleostomi</taxon>
        <taxon>Amphibia</taxon>
        <taxon>Batrachia</taxon>
        <taxon>Caudata</taxon>
        <taxon>Salamandroidea</taxon>
        <taxon>Salamandridae</taxon>
        <taxon>Pleurodelinae</taxon>
        <taxon>Pleurodeles</taxon>
    </lineage>
</organism>
<feature type="compositionally biased region" description="Basic and acidic residues" evidence="1">
    <location>
        <begin position="1"/>
        <end position="18"/>
    </location>
</feature>
<gene>
    <name evidence="2" type="ORF">NDU88_004787</name>
</gene>
<dbReference type="AlphaFoldDB" id="A0AAV7PHQ1"/>
<dbReference type="Proteomes" id="UP001066276">
    <property type="component" value="Chromosome 7"/>
</dbReference>